<organism evidence="1 2">
    <name type="scientific">Portunus trituberculatus</name>
    <name type="common">Swimming crab</name>
    <name type="synonym">Neptunus trituberculatus</name>
    <dbReference type="NCBI Taxonomy" id="210409"/>
    <lineage>
        <taxon>Eukaryota</taxon>
        <taxon>Metazoa</taxon>
        <taxon>Ecdysozoa</taxon>
        <taxon>Arthropoda</taxon>
        <taxon>Crustacea</taxon>
        <taxon>Multicrustacea</taxon>
        <taxon>Malacostraca</taxon>
        <taxon>Eumalacostraca</taxon>
        <taxon>Eucarida</taxon>
        <taxon>Decapoda</taxon>
        <taxon>Pleocyemata</taxon>
        <taxon>Brachyura</taxon>
        <taxon>Eubrachyura</taxon>
        <taxon>Portunoidea</taxon>
        <taxon>Portunidae</taxon>
        <taxon>Portuninae</taxon>
        <taxon>Portunus</taxon>
    </lineage>
</organism>
<keyword evidence="2" id="KW-1185">Reference proteome</keyword>
<dbReference type="Proteomes" id="UP000324222">
    <property type="component" value="Unassembled WGS sequence"/>
</dbReference>
<dbReference type="AlphaFoldDB" id="A0A5B7FVE6"/>
<reference evidence="1 2" key="1">
    <citation type="submission" date="2019-05" db="EMBL/GenBank/DDBJ databases">
        <title>Another draft genome of Portunus trituberculatus and its Hox gene families provides insights of decapod evolution.</title>
        <authorList>
            <person name="Jeong J.-H."/>
            <person name="Song I."/>
            <person name="Kim S."/>
            <person name="Choi T."/>
            <person name="Kim D."/>
            <person name="Ryu S."/>
            <person name="Kim W."/>
        </authorList>
    </citation>
    <scope>NUCLEOTIDE SEQUENCE [LARGE SCALE GENOMIC DNA]</scope>
    <source>
        <tissue evidence="1">Muscle</tissue>
    </source>
</reference>
<evidence type="ECO:0000313" key="1">
    <source>
        <dbReference type="EMBL" id="MPC51461.1"/>
    </source>
</evidence>
<name>A0A5B7FVE6_PORTR</name>
<comment type="caution">
    <text evidence="1">The sequence shown here is derived from an EMBL/GenBank/DDBJ whole genome shotgun (WGS) entry which is preliminary data.</text>
</comment>
<sequence>MLGEVMMEINPLVLSLVDLAPGTNDANCRVPVGM</sequence>
<dbReference type="EMBL" id="VSRR010010192">
    <property type="protein sequence ID" value="MPC51461.1"/>
    <property type="molecule type" value="Genomic_DNA"/>
</dbReference>
<accession>A0A5B7FVE6</accession>
<proteinExistence type="predicted"/>
<gene>
    <name evidence="1" type="ORF">E2C01_045307</name>
</gene>
<evidence type="ECO:0000313" key="2">
    <source>
        <dbReference type="Proteomes" id="UP000324222"/>
    </source>
</evidence>
<protein>
    <submittedName>
        <fullName evidence="1">Uncharacterized protein</fullName>
    </submittedName>
</protein>